<dbReference type="PANTHER" id="PTHR23329">
    <property type="entry name" value="TUFTELIN-INTERACTING PROTEIN 11-RELATED"/>
    <property type="match status" value="1"/>
</dbReference>
<sequence>MMNQAVEGMEVSQPGLKENMSYLRVREQRQFETQKKAAAQAQQRAYTNLGSGIQTEGIGGGLEMSLKEVIEIHAQQNGLLFKPKPGRTQDGHQIYGFGNISIIVDSINQKVFAQTEDKWSLVSLEQLLELHNRSSLKRR</sequence>
<organism evidence="1 2">
    <name type="scientific">Forsythia ovata</name>
    <dbReference type="NCBI Taxonomy" id="205694"/>
    <lineage>
        <taxon>Eukaryota</taxon>
        <taxon>Viridiplantae</taxon>
        <taxon>Streptophyta</taxon>
        <taxon>Embryophyta</taxon>
        <taxon>Tracheophyta</taxon>
        <taxon>Spermatophyta</taxon>
        <taxon>Magnoliopsida</taxon>
        <taxon>eudicotyledons</taxon>
        <taxon>Gunneridae</taxon>
        <taxon>Pentapetalae</taxon>
        <taxon>asterids</taxon>
        <taxon>lamiids</taxon>
        <taxon>Lamiales</taxon>
        <taxon>Oleaceae</taxon>
        <taxon>Forsythieae</taxon>
        <taxon>Forsythia</taxon>
    </lineage>
</organism>
<dbReference type="AlphaFoldDB" id="A0ABD1W7Y7"/>
<reference evidence="2" key="1">
    <citation type="submission" date="2024-07" db="EMBL/GenBank/DDBJ databases">
        <title>Two chromosome-level genome assemblies of Korean endemic species Abeliophyllum distichum and Forsythia ovata (Oleaceae).</title>
        <authorList>
            <person name="Jang H."/>
        </authorList>
    </citation>
    <scope>NUCLEOTIDE SEQUENCE [LARGE SCALE GENOMIC DNA]</scope>
</reference>
<evidence type="ECO:0000313" key="1">
    <source>
        <dbReference type="EMBL" id="KAL2544893.1"/>
    </source>
</evidence>
<proteinExistence type="predicted"/>
<keyword evidence="2" id="KW-1185">Reference proteome</keyword>
<comment type="caution">
    <text evidence="1">The sequence shown here is derived from an EMBL/GenBank/DDBJ whole genome shotgun (WGS) entry which is preliminary data.</text>
</comment>
<evidence type="ECO:0000313" key="2">
    <source>
        <dbReference type="Proteomes" id="UP001604277"/>
    </source>
</evidence>
<protein>
    <submittedName>
        <fullName evidence="1">Septin and tuftelin-interacting protein 1-like protein 2</fullName>
    </submittedName>
</protein>
<dbReference type="EMBL" id="JBFOLJ010000004">
    <property type="protein sequence ID" value="KAL2544893.1"/>
    <property type="molecule type" value="Genomic_DNA"/>
</dbReference>
<dbReference type="InterPro" id="IPR045211">
    <property type="entry name" value="TFP11/STIP/Ntr1"/>
</dbReference>
<dbReference type="PANTHER" id="PTHR23329:SF1">
    <property type="entry name" value="TUFTELIN-INTERACTING PROTEIN 11"/>
    <property type="match status" value="1"/>
</dbReference>
<dbReference type="Proteomes" id="UP001604277">
    <property type="component" value="Unassembled WGS sequence"/>
</dbReference>
<gene>
    <name evidence="1" type="ORF">Fot_14126</name>
</gene>
<accession>A0ABD1W7Y7</accession>
<name>A0ABD1W7Y7_9LAMI</name>